<feature type="transmembrane region" description="Helical" evidence="1">
    <location>
        <begin position="199"/>
        <end position="223"/>
    </location>
</feature>
<protein>
    <submittedName>
        <fullName evidence="2">Exopolysaccharide biosynthesis protein</fullName>
    </submittedName>
</protein>
<keyword evidence="1" id="KW-0472">Membrane</keyword>
<sequence length="229" mass="23552">MSLGAEPDAGADADRTAHMTGPAAGELILGLDEDAPEPQRLSDALDALAQGQSDRLSLEDALEALGARSFGSLMLAMALPAMFLPPGAAALLGAPLVVISAQLMIGRPRPWLPRRMRGLSLSRERARRVLGATAAKVRWLEQALRPRLASLCRPWHARAVAAACVCLSVVLMLPAPFAHTAAALGVVAFAAGLMEADGLALLAGWGFALGCGALMALLIGGAARGIGLL</sequence>
<organism evidence="2 3">
    <name type="scientific">Phenylobacterium hankyongense</name>
    <dbReference type="NCBI Taxonomy" id="1813876"/>
    <lineage>
        <taxon>Bacteria</taxon>
        <taxon>Pseudomonadati</taxon>
        <taxon>Pseudomonadota</taxon>
        <taxon>Alphaproteobacteria</taxon>
        <taxon>Caulobacterales</taxon>
        <taxon>Caulobacteraceae</taxon>
        <taxon>Phenylobacterium</taxon>
    </lineage>
</organism>
<dbReference type="PANTHER" id="PTHR41795">
    <property type="entry name" value="EXOPOLYSACCHARIDE SYNTHESIS PROTEIN"/>
    <property type="match status" value="1"/>
</dbReference>
<dbReference type="EMBL" id="QFYP01000001">
    <property type="protein sequence ID" value="RAK58415.1"/>
    <property type="molecule type" value="Genomic_DNA"/>
</dbReference>
<evidence type="ECO:0000313" key="3">
    <source>
        <dbReference type="Proteomes" id="UP000249842"/>
    </source>
</evidence>
<dbReference type="Pfam" id="PF06055">
    <property type="entry name" value="ExoD"/>
    <property type="match status" value="1"/>
</dbReference>
<dbReference type="PANTHER" id="PTHR41795:SF1">
    <property type="entry name" value="EXOPOLYSACCHARIDE SYNTHESIS PROTEIN"/>
    <property type="match status" value="1"/>
</dbReference>
<dbReference type="AlphaFoldDB" id="A0A328AVZ7"/>
<dbReference type="PIRSF" id="PIRSF033239">
    <property type="entry name" value="ExoD"/>
    <property type="match status" value="1"/>
</dbReference>
<accession>A0A328AVZ7</accession>
<dbReference type="InterPro" id="IPR010331">
    <property type="entry name" value="ExoD"/>
</dbReference>
<keyword evidence="3" id="KW-1185">Reference proteome</keyword>
<evidence type="ECO:0000256" key="1">
    <source>
        <dbReference type="SAM" id="Phobius"/>
    </source>
</evidence>
<evidence type="ECO:0000313" key="2">
    <source>
        <dbReference type="EMBL" id="RAK58415.1"/>
    </source>
</evidence>
<gene>
    <name evidence="2" type="ORF">DJ021_00640</name>
</gene>
<feature type="transmembrane region" description="Helical" evidence="1">
    <location>
        <begin position="160"/>
        <end position="193"/>
    </location>
</feature>
<comment type="caution">
    <text evidence="2">The sequence shown here is derived from an EMBL/GenBank/DDBJ whole genome shotgun (WGS) entry which is preliminary data.</text>
</comment>
<keyword evidence="1" id="KW-1133">Transmembrane helix</keyword>
<keyword evidence="1" id="KW-0812">Transmembrane</keyword>
<dbReference type="Proteomes" id="UP000249842">
    <property type="component" value="Unassembled WGS sequence"/>
</dbReference>
<name>A0A328AVZ7_9CAUL</name>
<dbReference type="OrthoDB" id="21339at2"/>
<proteinExistence type="predicted"/>
<reference evidence="3" key="1">
    <citation type="submission" date="2018-05" db="EMBL/GenBank/DDBJ databases">
        <authorList>
            <person name="Li X."/>
        </authorList>
    </citation>
    <scope>NUCLEOTIDE SEQUENCE [LARGE SCALE GENOMIC DNA]</scope>
    <source>
        <strain evidence="3">HKS-05</strain>
    </source>
</reference>